<dbReference type="RefSeq" id="WP_084578457.1">
    <property type="nucleotide sequence ID" value="NZ_CP155572.1"/>
</dbReference>
<organism evidence="1 2">
    <name type="scientific">Sporomusa malonica</name>
    <dbReference type="NCBI Taxonomy" id="112901"/>
    <lineage>
        <taxon>Bacteria</taxon>
        <taxon>Bacillati</taxon>
        <taxon>Bacillota</taxon>
        <taxon>Negativicutes</taxon>
        <taxon>Selenomonadales</taxon>
        <taxon>Sporomusaceae</taxon>
        <taxon>Sporomusa</taxon>
    </lineage>
</organism>
<evidence type="ECO:0000313" key="1">
    <source>
        <dbReference type="EMBL" id="SMD16103.1"/>
    </source>
</evidence>
<name>A0A1W2F2C0_9FIRM</name>
<protein>
    <submittedName>
        <fullName evidence="1">Uncharacterized protein</fullName>
    </submittedName>
</protein>
<accession>A0A1W2F2C0</accession>
<dbReference type="OrthoDB" id="3034898at2"/>
<dbReference type="AlphaFoldDB" id="A0A1W2F2C0"/>
<proteinExistence type="predicted"/>
<evidence type="ECO:0000313" key="2">
    <source>
        <dbReference type="Proteomes" id="UP000192738"/>
    </source>
</evidence>
<keyword evidence="2" id="KW-1185">Reference proteome</keyword>
<reference evidence="1 2" key="1">
    <citation type="submission" date="2017-04" db="EMBL/GenBank/DDBJ databases">
        <authorList>
            <person name="Afonso C.L."/>
            <person name="Miller P.J."/>
            <person name="Scott M.A."/>
            <person name="Spackman E."/>
            <person name="Goraichik I."/>
            <person name="Dimitrov K.M."/>
            <person name="Suarez D.L."/>
            <person name="Swayne D.E."/>
        </authorList>
    </citation>
    <scope>NUCLEOTIDE SEQUENCE [LARGE SCALE GENOMIC DNA]</scope>
    <source>
        <strain evidence="1 2">DSM 5090</strain>
    </source>
</reference>
<dbReference type="EMBL" id="FWXI01000040">
    <property type="protein sequence ID" value="SMD16103.1"/>
    <property type="molecule type" value="Genomic_DNA"/>
</dbReference>
<dbReference type="Proteomes" id="UP000192738">
    <property type="component" value="Unassembled WGS sequence"/>
</dbReference>
<dbReference type="STRING" id="112901.SAMN04488500_1403"/>
<gene>
    <name evidence="1" type="ORF">SAMN04488500_1403</name>
</gene>
<sequence length="280" mass="31582">MEFAYYVARGVNEKVSAIEVDSNPNDFIDRTKFRCMFCGIQLEFSHGTSYPLFKRWRGTAHMPHCIYGNITNQIKNSDNNKDIELLVSTILPRALMSPQQHISTGHQGSNVSKQFTGKRTRMFISSVKNLLDPKKGYYFSQNYESMQILAETGEKYYLKDLFGAQDEIIDKIDRSADKAIVCIVKGNTLTPKATIGDHVLIPLSTSGKHKNSQKFSLFIPKDYVPKNSGRLDDITGAFIVGYGIARKTDYGYQMTIFSIHHQVAVLKKYEKSNTGPAPVT</sequence>